<dbReference type="Pfam" id="PF17963">
    <property type="entry name" value="Big_9"/>
    <property type="match status" value="1"/>
</dbReference>
<dbReference type="EMBL" id="JAMPKM010000004">
    <property type="protein sequence ID" value="MEP0817438.1"/>
    <property type="molecule type" value="Genomic_DNA"/>
</dbReference>
<dbReference type="Gene3D" id="2.150.10.10">
    <property type="entry name" value="Serralysin-like metalloprotease, C-terminal"/>
    <property type="match status" value="1"/>
</dbReference>
<protein>
    <submittedName>
        <fullName evidence="1">Cadherin-like domain-containing protein</fullName>
    </submittedName>
</protein>
<dbReference type="RefSeq" id="WP_190438555.1">
    <property type="nucleotide sequence ID" value="NZ_JAMPKM010000004.1"/>
</dbReference>
<dbReference type="SUPFAM" id="SSF50956">
    <property type="entry name" value="Thermostable phytase (3-phytase)"/>
    <property type="match status" value="1"/>
</dbReference>
<keyword evidence="2" id="KW-1185">Reference proteome</keyword>
<name>A0ABV0J6P0_9CYAN</name>
<evidence type="ECO:0000313" key="2">
    <source>
        <dbReference type="Proteomes" id="UP001464891"/>
    </source>
</evidence>
<dbReference type="Proteomes" id="UP001464891">
    <property type="component" value="Unassembled WGS sequence"/>
</dbReference>
<comment type="caution">
    <text evidence="1">The sequence shown here is derived from an EMBL/GenBank/DDBJ whole genome shotgun (WGS) entry which is preliminary data.</text>
</comment>
<sequence>MSIDISTLFDERFYLVTYTDVAAAVAQGFFASGSEHFRQFGQREQRNPSPLFDNQFYLQNYPDVAAAVAQGAFPSGLDHFLQFGQSEQRNPSSLFDSNFYLATYTDVAAAVAQGVLSSGFEHFLRYGRFEQRNPSSLFNESFYLAHNSDVAGAVAAGAFISGFDHFSRYGRLEGRDSINTAPLANSDAVVTTANTATAINVLGNDSDKNQDVLALTGFSSAANGTVTKNSDGTLTYAPNANFSGVDTFTYTIEDGYGGTATGTVAITVNPAPSVTPTNGYYGYTTGKFPNLSESSGLVRGAGDFWWTHNDSGNTAAIYAIDNRGKAISQVNLPGATNVDWEEITAGSAPGGGKYLFIGDIGNNQNLSVGSRTNQKIYVVNEPSSSAQSVSLVATLPIRYPSGSFDSEAMVFDSDRQELLIITKDLFPTTGQSKIFSRTLSPNSPTLTLVGTFDVSQRTTLSDRLVTGAALSSDRTTFILRTYNTAFLWQRTPGESWSSLFGRQPNMEIPLPNETQGEAIAFGESNTEFYTTSEQTGLFSRYAYLAIYTGTANNDVIVGDTAANVIAGEAGGDRLTGGGGADIFLYKAPNHGRDSITDFASDDTFHISEAGFGGGLRAGIPLSTTTASTGVLVSSAAPTSLGTSANFLYNTSTGVLSFDADGTGAGSAVAIATLTNTPILNVNQFVVTY</sequence>
<proteinExistence type="predicted"/>
<evidence type="ECO:0000313" key="1">
    <source>
        <dbReference type="EMBL" id="MEP0817438.1"/>
    </source>
</evidence>
<dbReference type="Gene3D" id="2.60.40.2810">
    <property type="match status" value="1"/>
</dbReference>
<dbReference type="InterPro" id="IPR011049">
    <property type="entry name" value="Serralysin-like_metalloprot_C"/>
</dbReference>
<dbReference type="SUPFAM" id="SSF51120">
    <property type="entry name" value="beta-Roll"/>
    <property type="match status" value="1"/>
</dbReference>
<gene>
    <name evidence="1" type="ORF">NC998_10055</name>
</gene>
<reference evidence="1 2" key="1">
    <citation type="submission" date="2022-04" db="EMBL/GenBank/DDBJ databases">
        <title>Positive selection, recombination, and allopatry shape intraspecific diversity of widespread and dominant cyanobacteria.</title>
        <authorList>
            <person name="Wei J."/>
            <person name="Shu W."/>
            <person name="Hu C."/>
        </authorList>
    </citation>
    <scope>NUCLEOTIDE SEQUENCE [LARGE SCALE GENOMIC DNA]</scope>
    <source>
        <strain evidence="1 2">GB2-A4</strain>
    </source>
</reference>
<accession>A0ABV0J6P0</accession>
<organism evidence="1 2">
    <name type="scientific">Trichocoleus desertorum GB2-A4</name>
    <dbReference type="NCBI Taxonomy" id="2933944"/>
    <lineage>
        <taxon>Bacteria</taxon>
        <taxon>Bacillati</taxon>
        <taxon>Cyanobacteriota</taxon>
        <taxon>Cyanophyceae</taxon>
        <taxon>Leptolyngbyales</taxon>
        <taxon>Trichocoleusaceae</taxon>
        <taxon>Trichocoleus</taxon>
    </lineage>
</organism>